<dbReference type="GO" id="GO:0046982">
    <property type="term" value="F:protein heterodimerization activity"/>
    <property type="evidence" value="ECO:0007669"/>
    <property type="project" value="InterPro"/>
</dbReference>
<dbReference type="PANTHER" id="PTHR28680">
    <property type="entry name" value="CENTROMERE PROTEIN X"/>
    <property type="match status" value="1"/>
</dbReference>
<evidence type="ECO:0000313" key="10">
    <source>
        <dbReference type="EMBL" id="OQV18084.1"/>
    </source>
</evidence>
<keyword evidence="4" id="KW-0227">DNA damage</keyword>
<evidence type="ECO:0000313" key="11">
    <source>
        <dbReference type="Proteomes" id="UP000192578"/>
    </source>
</evidence>
<dbReference type="Pfam" id="PF09415">
    <property type="entry name" value="CENP-X"/>
    <property type="match status" value="1"/>
</dbReference>
<name>A0A1W0WSB7_HYPEX</name>
<dbReference type="AlphaFoldDB" id="A0A1W0WSB7"/>
<comment type="subcellular location">
    <subcellularLocation>
        <location evidence="1">Nucleus</location>
    </subcellularLocation>
</comment>
<keyword evidence="11" id="KW-1185">Reference proteome</keyword>
<protein>
    <recommendedName>
        <fullName evidence="3">Centromere protein X</fullName>
    </recommendedName>
</protein>
<evidence type="ECO:0000256" key="8">
    <source>
        <dbReference type="ARBA" id="ARBA00047146"/>
    </source>
</evidence>
<dbReference type="GO" id="GO:0000712">
    <property type="term" value="P:resolution of meiotic recombination intermediates"/>
    <property type="evidence" value="ECO:0007669"/>
    <property type="project" value="TreeGrafter"/>
</dbReference>
<comment type="similarity">
    <text evidence="2">Belongs to the CENP-X/MHF2 family.</text>
</comment>
<dbReference type="Proteomes" id="UP000192578">
    <property type="component" value="Unassembled WGS sequence"/>
</dbReference>
<dbReference type="GO" id="GO:0006281">
    <property type="term" value="P:DNA repair"/>
    <property type="evidence" value="ECO:0007669"/>
    <property type="project" value="UniProtKB-KW"/>
</dbReference>
<gene>
    <name evidence="10" type="ORF">BV898_07855</name>
</gene>
<organism evidence="10 11">
    <name type="scientific">Hypsibius exemplaris</name>
    <name type="common">Freshwater tardigrade</name>
    <dbReference type="NCBI Taxonomy" id="2072580"/>
    <lineage>
        <taxon>Eukaryota</taxon>
        <taxon>Metazoa</taxon>
        <taxon>Ecdysozoa</taxon>
        <taxon>Tardigrada</taxon>
        <taxon>Eutardigrada</taxon>
        <taxon>Parachela</taxon>
        <taxon>Hypsibioidea</taxon>
        <taxon>Hypsibiidae</taxon>
        <taxon>Hypsibius</taxon>
    </lineage>
</organism>
<feature type="compositionally biased region" description="Basic and acidic residues" evidence="9">
    <location>
        <begin position="47"/>
        <end position="56"/>
    </location>
</feature>
<dbReference type="CDD" id="cd22921">
    <property type="entry name" value="HFD_CENP-X"/>
    <property type="match status" value="1"/>
</dbReference>
<dbReference type="GO" id="GO:0051382">
    <property type="term" value="P:kinetochore assembly"/>
    <property type="evidence" value="ECO:0007669"/>
    <property type="project" value="InterPro"/>
</dbReference>
<feature type="compositionally biased region" description="Basic and acidic residues" evidence="9">
    <location>
        <begin position="10"/>
        <end position="21"/>
    </location>
</feature>
<proteinExistence type="inferred from homology"/>
<dbReference type="GO" id="GO:0003677">
    <property type="term" value="F:DNA binding"/>
    <property type="evidence" value="ECO:0007669"/>
    <property type="project" value="UniProtKB-KW"/>
</dbReference>
<evidence type="ECO:0000256" key="3">
    <source>
        <dbReference type="ARBA" id="ARBA00016388"/>
    </source>
</evidence>
<keyword evidence="7" id="KW-0539">Nucleus</keyword>
<sequence length="145" mass="16003">MPPKNAGKQRSLDELIADENRPSTSKGFGRATEMEDEDDDNGVILDQEPKEPAAARDEDEEDEAPPVAVSAAKFKAEVLRKCIESGFQDEKTKLTNEAVIALDEGLRFMIMEMLSRSANQALAENSTTVEVSHVEKILPQLMLDI</sequence>
<dbReference type="EMBL" id="MTYJ01000053">
    <property type="protein sequence ID" value="OQV18084.1"/>
    <property type="molecule type" value="Genomic_DNA"/>
</dbReference>
<evidence type="ECO:0000256" key="5">
    <source>
        <dbReference type="ARBA" id="ARBA00023125"/>
    </source>
</evidence>
<evidence type="ECO:0000256" key="2">
    <source>
        <dbReference type="ARBA" id="ARBA00009359"/>
    </source>
</evidence>
<evidence type="ECO:0000256" key="9">
    <source>
        <dbReference type="SAM" id="MobiDB-lite"/>
    </source>
</evidence>
<feature type="region of interest" description="Disordered" evidence="9">
    <location>
        <begin position="1"/>
        <end position="67"/>
    </location>
</feature>
<dbReference type="InterPro" id="IPR009072">
    <property type="entry name" value="Histone-fold"/>
</dbReference>
<comment type="caution">
    <text evidence="10">The sequence shown here is derived from an EMBL/GenBank/DDBJ whole genome shotgun (WGS) entry which is preliminary data.</text>
</comment>
<evidence type="ECO:0000256" key="4">
    <source>
        <dbReference type="ARBA" id="ARBA00022763"/>
    </source>
</evidence>
<reference evidence="11" key="1">
    <citation type="submission" date="2017-01" db="EMBL/GenBank/DDBJ databases">
        <title>Comparative genomics of anhydrobiosis in the tardigrade Hypsibius dujardini.</title>
        <authorList>
            <person name="Yoshida Y."/>
            <person name="Koutsovoulos G."/>
            <person name="Laetsch D."/>
            <person name="Stevens L."/>
            <person name="Kumar S."/>
            <person name="Horikawa D."/>
            <person name="Ishino K."/>
            <person name="Komine S."/>
            <person name="Tomita M."/>
            <person name="Blaxter M."/>
            <person name="Arakawa K."/>
        </authorList>
    </citation>
    <scope>NUCLEOTIDE SEQUENCE [LARGE SCALE GENOMIC DNA]</scope>
    <source>
        <strain evidence="11">Z151</strain>
    </source>
</reference>
<dbReference type="GO" id="GO:0071821">
    <property type="term" value="C:FANCM-MHF complex"/>
    <property type="evidence" value="ECO:0007669"/>
    <property type="project" value="TreeGrafter"/>
</dbReference>
<accession>A0A1W0WSB7</accession>
<dbReference type="OrthoDB" id="2500381at2759"/>
<comment type="subunit">
    <text evidence="8">Heterodimer with CENPX, sometimes called MHF; this interaction stabilizes both partners. MHF heterodimers can assemble to form tetrameric structures. MHF also coassemble with CENPT-CENPW heterodimers at centromeres to form the tetrameric CENP-T-W-S-X complex. Forms a discrete complex with FANCM and CENPX, called FANCM-MHF; this interaction, probably mediated by direct binding between CENPS and FANCM, leads to synergistic activation of double-stranded DNA binding and strongly stimulates FANCM-mediated DNA remodeling. Recruited by FANCM to the Fanconi anemia (FA) core complex, which consists of CENPS, CENPX, FANCA, FANCB, FANCC, FANCE, FANCF, FANCG, FANCL, FANCM, FAAP24 and FAAP100. The FA core complex associates with Bloom syndrome (BLM) complex, which consists of at least BLM, DNA topoisomerase 3-alpha (TOP3A), RMI1/BLAP75, RPA1/RPA70 and RPA2/RPA32. The super complex between FA and BLM is called BRAFT.</text>
</comment>
<evidence type="ECO:0000256" key="7">
    <source>
        <dbReference type="ARBA" id="ARBA00023242"/>
    </source>
</evidence>
<keyword evidence="6" id="KW-0234">DNA repair</keyword>
<dbReference type="SUPFAM" id="SSF47113">
    <property type="entry name" value="Histone-fold"/>
    <property type="match status" value="1"/>
</dbReference>
<evidence type="ECO:0000256" key="1">
    <source>
        <dbReference type="ARBA" id="ARBA00004123"/>
    </source>
</evidence>
<keyword evidence="5" id="KW-0238">DNA-binding</keyword>
<dbReference type="InterPro" id="IPR018552">
    <property type="entry name" value="CENP-X"/>
</dbReference>
<dbReference type="Gene3D" id="6.10.130.30">
    <property type="match status" value="1"/>
</dbReference>
<evidence type="ECO:0000256" key="6">
    <source>
        <dbReference type="ARBA" id="ARBA00023204"/>
    </source>
</evidence>
<dbReference type="PANTHER" id="PTHR28680:SF1">
    <property type="entry name" value="CENTROMERE PROTEIN X"/>
    <property type="match status" value="1"/>
</dbReference>
<dbReference type="GO" id="GO:0031297">
    <property type="term" value="P:replication fork processing"/>
    <property type="evidence" value="ECO:0007669"/>
    <property type="project" value="TreeGrafter"/>
</dbReference>